<name>V6LJR4_9EUKA</name>
<feature type="compositionally biased region" description="Low complexity" evidence="1">
    <location>
        <begin position="188"/>
        <end position="198"/>
    </location>
</feature>
<feature type="region of interest" description="Disordered" evidence="1">
    <location>
        <begin position="188"/>
        <end position="213"/>
    </location>
</feature>
<dbReference type="AlphaFoldDB" id="V6LJR4"/>
<accession>V6LJR4</accession>
<dbReference type="VEuPathDB" id="GiardiaDB:SS50377_26014"/>
<organism evidence="2">
    <name type="scientific">Spironucleus salmonicida</name>
    <dbReference type="NCBI Taxonomy" id="348837"/>
    <lineage>
        <taxon>Eukaryota</taxon>
        <taxon>Metamonada</taxon>
        <taxon>Diplomonadida</taxon>
        <taxon>Hexamitidae</taxon>
        <taxon>Hexamitinae</taxon>
        <taxon>Spironucleus</taxon>
    </lineage>
</organism>
<proteinExistence type="predicted"/>
<protein>
    <submittedName>
        <fullName evidence="2">Uncharacterized protein</fullName>
    </submittedName>
</protein>
<evidence type="ECO:0000256" key="1">
    <source>
        <dbReference type="SAM" id="MobiDB-lite"/>
    </source>
</evidence>
<dbReference type="EMBL" id="KI546110">
    <property type="protein sequence ID" value="EST44767.1"/>
    <property type="molecule type" value="Genomic_DNA"/>
</dbReference>
<sequence>MRAVRYYYLTASSLQGPARRAVKHCSPVAPWTLAQLSMPVMGCAILLFRPNKALLTTYAMRSSHKAAFRCQRPHWQQLELGNAQSGRARAGSQRLDSEKYFWALQKNEYASGIGLQLEYPQLQYSPAASPDYHPAPTMVFQRQIAKYWIAGLALSCRTVPGQGSFAAVPPGCRYTVLRWAGLQQPAEGLHAASSSSHGSGEEARGVRPRPITKDSQVSCCQPGQCKCKCPPSHASPKLSSSSSSSESDARAKSLAADVFSRALPKSAGGIVEWAETSARVDEGEGAEKLQDEVRIAWHGMLPGQLNARHGVAATKVLDADQAIVVFNSVKWKWYITLAGRSTPI</sequence>
<evidence type="ECO:0000313" key="2">
    <source>
        <dbReference type="EMBL" id="EST44767.1"/>
    </source>
</evidence>
<reference evidence="2" key="1">
    <citation type="journal article" date="2014" name="PLoS Genet.">
        <title>The Genome of Spironucleus salmonicida Highlights a Fish Pathogen Adapted to Fluctuating Environments.</title>
        <authorList>
            <person name="Xu F."/>
            <person name="Jerlstrom-Hultqvist J."/>
            <person name="Einarsson E."/>
            <person name="Astvaldsson A."/>
            <person name="Svard S.G."/>
            <person name="Andersson J.O."/>
        </authorList>
    </citation>
    <scope>NUCLEOTIDE SEQUENCE</scope>
</reference>
<gene>
    <name evidence="2" type="ORF">SS50377_15336</name>
</gene>